<proteinExistence type="predicted"/>
<organism evidence="2 3">
    <name type="scientific">Plutella xylostella</name>
    <name type="common">Diamondback moth</name>
    <name type="synonym">Plutella maculipennis</name>
    <dbReference type="NCBI Taxonomy" id="51655"/>
    <lineage>
        <taxon>Eukaryota</taxon>
        <taxon>Metazoa</taxon>
        <taxon>Ecdysozoa</taxon>
        <taxon>Arthropoda</taxon>
        <taxon>Hexapoda</taxon>
        <taxon>Insecta</taxon>
        <taxon>Pterygota</taxon>
        <taxon>Neoptera</taxon>
        <taxon>Endopterygota</taxon>
        <taxon>Lepidoptera</taxon>
        <taxon>Glossata</taxon>
        <taxon>Ditrysia</taxon>
        <taxon>Yponomeutoidea</taxon>
        <taxon>Plutellidae</taxon>
        <taxon>Plutella</taxon>
    </lineage>
</organism>
<feature type="region of interest" description="Disordered" evidence="1">
    <location>
        <begin position="241"/>
        <end position="263"/>
    </location>
</feature>
<dbReference type="Proteomes" id="UP000653454">
    <property type="component" value="Unassembled WGS sequence"/>
</dbReference>
<gene>
    <name evidence="2" type="ORF">PLXY2_LOCUS1094</name>
</gene>
<protein>
    <submittedName>
        <fullName evidence="2">(diamondback moth) hypothetical protein</fullName>
    </submittedName>
</protein>
<evidence type="ECO:0000313" key="3">
    <source>
        <dbReference type="Proteomes" id="UP000653454"/>
    </source>
</evidence>
<feature type="region of interest" description="Disordered" evidence="1">
    <location>
        <begin position="1"/>
        <end position="30"/>
    </location>
</feature>
<dbReference type="AlphaFoldDB" id="A0A8S4DAK0"/>
<name>A0A8S4DAK0_PLUXY</name>
<feature type="compositionally biased region" description="Polar residues" evidence="1">
    <location>
        <begin position="252"/>
        <end position="263"/>
    </location>
</feature>
<keyword evidence="3" id="KW-1185">Reference proteome</keyword>
<feature type="compositionally biased region" description="Low complexity" evidence="1">
    <location>
        <begin position="116"/>
        <end position="144"/>
    </location>
</feature>
<evidence type="ECO:0000313" key="2">
    <source>
        <dbReference type="EMBL" id="CAG9093730.1"/>
    </source>
</evidence>
<dbReference type="EMBL" id="CAJHNJ030000003">
    <property type="protein sequence ID" value="CAG9093730.1"/>
    <property type="molecule type" value="Genomic_DNA"/>
</dbReference>
<sequence>MFEQVHVRAGEPGGGHLRRRGAGAGLPEASHEPVGWCIRRRGLWRERLCKSTFGQASPAAAIFGGAAQAQAFQKPATNLWGGASGGGGSGGSAFGQQTTQASSVFGTGSFSGGSPGQAFAPAQPAAFGQTQPASPGAFGGSPSFGAKPAFGQSASFGSPTPGFGQPAFGGFNKSPGGGFGAPAAFGGGAAFGGAPAFGSTSPGKMFGGAAPSAGFGTPTQSNATFESLATQNTLSFGNLAQQTQQPPAQPTFNTSPSFTGWRG</sequence>
<feature type="region of interest" description="Disordered" evidence="1">
    <location>
        <begin position="103"/>
        <end position="144"/>
    </location>
</feature>
<evidence type="ECO:0000256" key="1">
    <source>
        <dbReference type="SAM" id="MobiDB-lite"/>
    </source>
</evidence>
<comment type="caution">
    <text evidence="2">The sequence shown here is derived from an EMBL/GenBank/DDBJ whole genome shotgun (WGS) entry which is preliminary data.</text>
</comment>
<reference evidence="2" key="1">
    <citation type="submission" date="2020-11" db="EMBL/GenBank/DDBJ databases">
        <authorList>
            <person name="Whiteford S."/>
        </authorList>
    </citation>
    <scope>NUCLEOTIDE SEQUENCE</scope>
</reference>
<accession>A0A8S4DAK0</accession>